<dbReference type="AlphaFoldDB" id="A0A2T9JVU0"/>
<dbReference type="RefSeq" id="WP_116490048.1">
    <property type="nucleotide sequence ID" value="NZ_QDKO01000025.1"/>
</dbReference>
<accession>A0A2T9JVU0</accession>
<evidence type="ECO:0000313" key="2">
    <source>
        <dbReference type="Proteomes" id="UP000244913"/>
    </source>
</evidence>
<proteinExistence type="predicted"/>
<accession>A0A2T9JM93</accession>
<evidence type="ECO:0000313" key="1">
    <source>
        <dbReference type="EMBL" id="PVM84815.1"/>
    </source>
</evidence>
<name>A0A2T9JVU0_9CAUL</name>
<reference evidence="1 2" key="1">
    <citation type="submission" date="2018-04" db="EMBL/GenBank/DDBJ databases">
        <title>The genome sequence of Caulobacter sp. 736.</title>
        <authorList>
            <person name="Gao J."/>
            <person name="Sun J."/>
        </authorList>
    </citation>
    <scope>NUCLEOTIDE SEQUENCE [LARGE SCALE GENOMIC DNA]</scope>
    <source>
        <strain evidence="1 2">736</strain>
    </source>
</reference>
<dbReference type="EMBL" id="QDKP01000024">
    <property type="protein sequence ID" value="PVM84815.1"/>
    <property type="molecule type" value="Genomic_DNA"/>
</dbReference>
<protein>
    <submittedName>
        <fullName evidence="1">Uncharacterized protein</fullName>
    </submittedName>
</protein>
<comment type="caution">
    <text evidence="1">The sequence shown here is derived from an EMBL/GenBank/DDBJ whole genome shotgun (WGS) entry which is preliminary data.</text>
</comment>
<gene>
    <name evidence="1" type="ORF">DDF65_08220</name>
</gene>
<keyword evidence="2" id="KW-1185">Reference proteome</keyword>
<sequence>MTDEDAQAMRRENAYLKQRNAQLQNDVTSLGGQVLRMQQELERLSGRHGGWAPNPLTGGQS</sequence>
<organism evidence="1 2">
    <name type="scientific">Caulobacter radicis</name>
    <dbReference type="NCBI Taxonomy" id="2172650"/>
    <lineage>
        <taxon>Bacteria</taxon>
        <taxon>Pseudomonadati</taxon>
        <taxon>Pseudomonadota</taxon>
        <taxon>Alphaproteobacteria</taxon>
        <taxon>Caulobacterales</taxon>
        <taxon>Caulobacteraceae</taxon>
        <taxon>Caulobacter</taxon>
    </lineage>
</organism>
<dbReference type="Proteomes" id="UP000244913">
    <property type="component" value="Unassembled WGS sequence"/>
</dbReference>